<organism evidence="2 3">
    <name type="scientific">Spectribacter acetivorans</name>
    <dbReference type="NCBI Taxonomy" id="3075603"/>
    <lineage>
        <taxon>Bacteria</taxon>
        <taxon>Pseudomonadati</taxon>
        <taxon>Pseudomonadota</taxon>
        <taxon>Gammaproteobacteria</taxon>
        <taxon>Salinisphaerales</taxon>
        <taxon>Salinisphaeraceae</taxon>
        <taxon>Spectribacter</taxon>
    </lineage>
</organism>
<feature type="domain" description="Calcineurin-like phosphoesterase" evidence="1">
    <location>
        <begin position="1"/>
        <end position="222"/>
    </location>
</feature>
<accession>A0ABU3B6D9</accession>
<evidence type="ECO:0000313" key="2">
    <source>
        <dbReference type="EMBL" id="MDT0618011.1"/>
    </source>
</evidence>
<dbReference type="Proteomes" id="UP001259982">
    <property type="component" value="Unassembled WGS sequence"/>
</dbReference>
<dbReference type="SUPFAM" id="SSF56300">
    <property type="entry name" value="Metallo-dependent phosphatases"/>
    <property type="match status" value="1"/>
</dbReference>
<protein>
    <submittedName>
        <fullName evidence="2">Metallophosphoesterase</fullName>
    </submittedName>
</protein>
<evidence type="ECO:0000259" key="1">
    <source>
        <dbReference type="Pfam" id="PF00149"/>
    </source>
</evidence>
<keyword evidence="3" id="KW-1185">Reference proteome</keyword>
<dbReference type="InterPro" id="IPR029052">
    <property type="entry name" value="Metallo-depent_PP-like"/>
</dbReference>
<dbReference type="InterPro" id="IPR027629">
    <property type="entry name" value="DevT-like"/>
</dbReference>
<evidence type="ECO:0000313" key="3">
    <source>
        <dbReference type="Proteomes" id="UP001259982"/>
    </source>
</evidence>
<proteinExistence type="predicted"/>
<dbReference type="InterPro" id="IPR004843">
    <property type="entry name" value="Calcineurin-like_PHP"/>
</dbReference>
<sequence>MKLAVIGDIHGFWDERDTAYFNHSDYDGLLFVGDLPRLTGSRPVARMLAELDKPAWLIPGNHDGVTTLQLLAELKGWRWLARLGAVGMRGRMRRLRRRLGPVRLCGYEMITLAEDLGLLVARPHAMGPDRFYYRAFLRKRYGINDFRDSATTLKSLVDMTPRRLIVLAHNGPAGLGDQPDSPWGCDFSPAHGDFGDPDLREAIDHANASGRQVLAVAAGHMHLTHKSTGARRQSWARQDGVLYVNAAAVPRIREDGARRRHVSLEIGDGPVDAAFVDVDESGNRVAQTPLR</sequence>
<gene>
    <name evidence="2" type="ORF">RM531_05960</name>
</gene>
<comment type="caution">
    <text evidence="2">The sequence shown here is derived from an EMBL/GenBank/DDBJ whole genome shotgun (WGS) entry which is preliminary data.</text>
</comment>
<dbReference type="PANTHER" id="PTHR35769">
    <property type="entry name" value="CALCINEURIN-LIKE METALLO-PHOSPHOESTERASE SUPERFAMILY PROTEIN"/>
    <property type="match status" value="1"/>
</dbReference>
<dbReference type="Gene3D" id="3.60.21.10">
    <property type="match status" value="1"/>
</dbReference>
<dbReference type="RefSeq" id="WP_311658017.1">
    <property type="nucleotide sequence ID" value="NZ_JAVRHY010000004.1"/>
</dbReference>
<reference evidence="2 3" key="1">
    <citation type="submission" date="2023-09" db="EMBL/GenBank/DDBJ databases">
        <authorList>
            <person name="Rey-Velasco X."/>
        </authorList>
    </citation>
    <scope>NUCLEOTIDE SEQUENCE [LARGE SCALE GENOMIC DNA]</scope>
    <source>
        <strain evidence="2 3">P385</strain>
    </source>
</reference>
<name>A0ABU3B6D9_9GAMM</name>
<dbReference type="Pfam" id="PF00149">
    <property type="entry name" value="Metallophos"/>
    <property type="match status" value="1"/>
</dbReference>
<dbReference type="EMBL" id="JAVRHY010000004">
    <property type="protein sequence ID" value="MDT0618011.1"/>
    <property type="molecule type" value="Genomic_DNA"/>
</dbReference>
<dbReference type="PANTHER" id="PTHR35769:SF2">
    <property type="entry name" value="CALCINEURIN-LIKE METALLO-PHOSPHOESTERASE SUPERFAMILY PROTEIN"/>
    <property type="match status" value="1"/>
</dbReference>